<reference evidence="1 2" key="1">
    <citation type="submission" date="2018-05" db="EMBL/GenBank/DDBJ databases">
        <title>Genomic Encyclopedia of Type Strains, Phase IV (KMG-IV): sequencing the most valuable type-strain genomes for metagenomic binning, comparative biology and taxonomic classification.</title>
        <authorList>
            <person name="Goeker M."/>
        </authorList>
    </citation>
    <scope>NUCLEOTIDE SEQUENCE [LARGE SCALE GENOMIC DNA]</scope>
    <source>
        <strain evidence="1 2">DSM 28816</strain>
    </source>
</reference>
<dbReference type="Gene3D" id="2.40.50.230">
    <property type="entry name" value="Gp5 N-terminal domain"/>
    <property type="match status" value="1"/>
</dbReference>
<name>A0A318ELH1_9FIRM</name>
<evidence type="ECO:0000313" key="2">
    <source>
        <dbReference type="Proteomes" id="UP000247523"/>
    </source>
</evidence>
<gene>
    <name evidence="1" type="ORF">C8E03_110129</name>
</gene>
<organism evidence="1 2">
    <name type="scientific">Lachnotalea glycerini</name>
    <dbReference type="NCBI Taxonomy" id="1763509"/>
    <lineage>
        <taxon>Bacteria</taxon>
        <taxon>Bacillati</taxon>
        <taxon>Bacillota</taxon>
        <taxon>Clostridia</taxon>
        <taxon>Lachnospirales</taxon>
        <taxon>Lachnospiraceae</taxon>
        <taxon>Lachnotalea</taxon>
    </lineage>
</organism>
<dbReference type="InterPro" id="IPR037026">
    <property type="entry name" value="Vgr_OB-fold_dom_sf"/>
</dbReference>
<sequence length="229" mass="25185">MSNTNIRIAKVSSVNYQTGMLRVTYTDKGKAVSTELPYTNQNSEYFMPNVGEYVQVNLLSNGTTKGFVTGTYWGKGNQPPESGKGIYRKDLSKTPGAALIRYDDGTGDLLIKGANVHLNGVNQAKMTAPYLDVACNYEAAIEVPKMKLSGKKTELDSSQTELVMKLKSLEKSIEELLKISGNNAEVEFLEKLSLKAAELQYEIAGISITFSQIIERIEAVEEKVGITWP</sequence>
<accession>A0A318ELH1</accession>
<dbReference type="EMBL" id="QICS01000010">
    <property type="protein sequence ID" value="PXV87368.1"/>
    <property type="molecule type" value="Genomic_DNA"/>
</dbReference>
<dbReference type="RefSeq" id="WP_110291631.1">
    <property type="nucleotide sequence ID" value="NZ_QICS01000010.1"/>
</dbReference>
<dbReference type="Proteomes" id="UP000247523">
    <property type="component" value="Unassembled WGS sequence"/>
</dbReference>
<evidence type="ECO:0000313" key="1">
    <source>
        <dbReference type="EMBL" id="PXV87368.1"/>
    </source>
</evidence>
<proteinExistence type="predicted"/>
<dbReference type="AlphaFoldDB" id="A0A318ELH1"/>
<protein>
    <submittedName>
        <fullName evidence="1">Uncharacterized protein</fullName>
    </submittedName>
</protein>
<comment type="caution">
    <text evidence="1">The sequence shown here is derived from an EMBL/GenBank/DDBJ whole genome shotgun (WGS) entry which is preliminary data.</text>
</comment>